<evidence type="ECO:0000256" key="5">
    <source>
        <dbReference type="ARBA" id="ARBA00022989"/>
    </source>
</evidence>
<keyword evidence="5 8" id="KW-1133">Transmembrane helix</keyword>
<reference evidence="10" key="2">
    <citation type="submission" date="2013-03" db="EMBL/GenBank/DDBJ databases">
        <authorList>
            <person name="Motta M.C.M."/>
            <person name="Martins A.C.A."/>
            <person name="Preta C.M.C.C."/>
            <person name="Silva R."/>
            <person name="de Souza S.S."/>
            <person name="Klein C.C."/>
            <person name="de Almeida L.G.P."/>
            <person name="Cunha O.L."/>
            <person name="Colabardini A.C."/>
            <person name="Lima B.A."/>
            <person name="Machado C.R."/>
            <person name="Soares C.M.A."/>
            <person name="de Menezes C.B.A."/>
            <person name="Bartolomeu D.C."/>
            <person name="Grisard E.C."/>
            <person name="Fantinatti-Garboggini F."/>
            <person name="Rodrigues-Luiz G.F."/>
            <person name="Wagner G."/>
            <person name="Goldman G.H."/>
            <person name="Fietto J.L.R."/>
            <person name="Ciapina L.P."/>
            <person name="Brocchi M."/>
            <person name="Elias M.C."/>
            <person name="Goldman M.H.S."/>
            <person name="Sagot M.-F."/>
            <person name="Pereira M."/>
            <person name="Stoco P.H."/>
            <person name="Teixeira S.M.R."/>
            <person name="de Mendonca-Neto R.P."/>
            <person name="Maciel T.E.F."/>
            <person name="Mendes T.A.O."/>
            <person name="Urmenyi T.P."/>
            <person name="Teixeira M.M.G."/>
            <person name="de Camargo E.F.P."/>
            <person name="de Sousa W."/>
            <person name="Schenkman S."/>
            <person name="de Vasconcelos A.T.R."/>
        </authorList>
    </citation>
    <scope>NUCLEOTIDE SEQUENCE</scope>
</reference>
<feature type="transmembrane region" description="Helical" evidence="8">
    <location>
        <begin position="83"/>
        <end position="108"/>
    </location>
</feature>
<evidence type="ECO:0000256" key="8">
    <source>
        <dbReference type="SAM" id="Phobius"/>
    </source>
</evidence>
<sequence length="514" mass="56276">MQTGGIYVRQYFEQPPRSHLAAKQLREGVDDVDGQFISHASPLPAAPEPKKALTTVLLTGLMYSFTIGGAYGIEESVLGGGPFLTILSIILIPLVMALPTALVVAELASAIPSNAGYLMWANLSFHRIAYLALVLLSLFHIFLDNALYPVLFSEYACTALSCSRAGHVGLRVAMLAVIYVLNILGIEAVGIASVVFTCFSVTPFLLLLVTHLLKTGFYMNWPALATVPRNIKWATFFTTASWNLSGIEQAGTVAEDVKDPQRTFTNSLLPLVGLAIMTYLPPVLVGASATTGAINLDEWQTGFWAEVSYRVGGGALKAVIVLGSVVSAFGLTLSALCTTSHIIAGMALTEAFPGWVGELLCRRHYRFGTYHWAITANTVLTAVFSMLFDFQSLVMIGQFLYSIRMLCVFMSFLLIRQHFPYLERPYRMPITGAKMYALLGMAMLLYVALMCISISQEWSSAVISLTILAASGAFSWYYCTYVRTKDFLGRIVTASVEEDVELTECDREEEDSHL</sequence>
<evidence type="ECO:0000313" key="12">
    <source>
        <dbReference type="Proteomes" id="UP000015354"/>
    </source>
</evidence>
<feature type="transmembrane region" description="Helical" evidence="8">
    <location>
        <begin position="369"/>
        <end position="388"/>
    </location>
</feature>
<dbReference type="Proteomes" id="UP000015354">
    <property type="component" value="Unassembled WGS sequence"/>
</dbReference>
<gene>
    <name evidence="11" type="ORF">STCU_03918</name>
    <name evidence="10" type="ORF">STCU_05985</name>
    <name evidence="9" type="ORF">STCU_06128</name>
</gene>
<evidence type="ECO:0000313" key="9">
    <source>
        <dbReference type="EMBL" id="EPY26691.1"/>
    </source>
</evidence>
<feature type="transmembrane region" description="Helical" evidence="8">
    <location>
        <begin position="52"/>
        <end position="71"/>
    </location>
</feature>
<feature type="transmembrane region" description="Helical" evidence="8">
    <location>
        <begin position="191"/>
        <end position="213"/>
    </location>
</feature>
<evidence type="ECO:0000256" key="7">
    <source>
        <dbReference type="ARBA" id="ARBA00024041"/>
    </source>
</evidence>
<comment type="similarity">
    <text evidence="7">Belongs to the amino acid-polyamine-organocation (APC) superfamily. Polyamine:cation symporter (PHS) (TC 2.A.3.12) family.</text>
</comment>
<dbReference type="GO" id="GO:0005886">
    <property type="term" value="C:plasma membrane"/>
    <property type="evidence" value="ECO:0007669"/>
    <property type="project" value="UniProtKB-SubCell"/>
</dbReference>
<keyword evidence="12" id="KW-1185">Reference proteome</keyword>
<dbReference type="PANTHER" id="PTHR45826:SF2">
    <property type="entry name" value="AMINO ACID TRANSPORTER"/>
    <property type="match status" value="1"/>
</dbReference>
<dbReference type="EMBL" id="ATMH01003918">
    <property type="protein sequence ID" value="EPY30736.1"/>
    <property type="molecule type" value="Genomic_DNA"/>
</dbReference>
<keyword evidence="6 8" id="KW-0472">Membrane</keyword>
<dbReference type="Gene3D" id="1.20.1740.10">
    <property type="entry name" value="Amino acid/polyamine transporter I"/>
    <property type="match status" value="1"/>
</dbReference>
<dbReference type="PIRSF" id="PIRSF006060">
    <property type="entry name" value="AA_transporter"/>
    <property type="match status" value="1"/>
</dbReference>
<dbReference type="EMBL" id="ATMH01006128">
    <property type="protein sequence ID" value="EPY26691.1"/>
    <property type="molecule type" value="Genomic_DNA"/>
</dbReference>
<feature type="transmembrane region" description="Helical" evidence="8">
    <location>
        <begin position="168"/>
        <end position="185"/>
    </location>
</feature>
<name>S9UE15_9TRYP</name>
<keyword evidence="2" id="KW-0813">Transport</keyword>
<evidence type="ECO:0000313" key="10">
    <source>
        <dbReference type="EMBL" id="EPY26974.1"/>
    </source>
</evidence>
<feature type="transmembrane region" description="Helical" evidence="8">
    <location>
        <begin position="394"/>
        <end position="415"/>
    </location>
</feature>
<keyword evidence="4 8" id="KW-0812">Transmembrane</keyword>
<dbReference type="InterPro" id="IPR044566">
    <property type="entry name" value="RMV1-like"/>
</dbReference>
<dbReference type="OrthoDB" id="5982228at2759"/>
<dbReference type="GO" id="GO:0015203">
    <property type="term" value="F:polyamine transmembrane transporter activity"/>
    <property type="evidence" value="ECO:0007669"/>
    <property type="project" value="UniProtKB-ARBA"/>
</dbReference>
<feature type="transmembrane region" description="Helical" evidence="8">
    <location>
        <begin position="268"/>
        <end position="294"/>
    </location>
</feature>
<dbReference type="AlphaFoldDB" id="S9UE15"/>
<dbReference type="Pfam" id="PF13520">
    <property type="entry name" value="AA_permease_2"/>
    <property type="match status" value="1"/>
</dbReference>
<evidence type="ECO:0000256" key="2">
    <source>
        <dbReference type="ARBA" id="ARBA00022448"/>
    </source>
</evidence>
<reference evidence="10 12" key="1">
    <citation type="journal article" date="2013" name="PLoS ONE">
        <title>Predicting the Proteins of Angomonas deanei, Strigomonas culicis and Their Respective Endosymbionts Reveals New Aspects of the Trypanosomatidae Family.</title>
        <authorList>
            <person name="Motta M.C."/>
            <person name="Martins A.C."/>
            <person name="de Souza S.S."/>
            <person name="Catta-Preta C.M."/>
            <person name="Silva R."/>
            <person name="Klein C.C."/>
            <person name="de Almeida L.G."/>
            <person name="de Lima Cunha O."/>
            <person name="Ciapina L.P."/>
            <person name="Brocchi M."/>
            <person name="Colabardini A.C."/>
            <person name="de Araujo Lima B."/>
            <person name="Machado C.R."/>
            <person name="de Almeida Soares C.M."/>
            <person name="Probst C.M."/>
            <person name="de Menezes C.B."/>
            <person name="Thompson C.E."/>
            <person name="Bartholomeu D.C."/>
            <person name="Gradia D.F."/>
            <person name="Pavoni D.P."/>
            <person name="Grisard E.C."/>
            <person name="Fantinatti-Garboggini F."/>
            <person name="Marchini F.K."/>
            <person name="Rodrigues-Luiz G.F."/>
            <person name="Wagner G."/>
            <person name="Goldman G.H."/>
            <person name="Fietto J.L."/>
            <person name="Elias M.C."/>
            <person name="Goldman M.H."/>
            <person name="Sagot M.F."/>
            <person name="Pereira M."/>
            <person name="Stoco P.H."/>
            <person name="de Mendonca-Neto R.P."/>
            <person name="Teixeira S.M."/>
            <person name="Maciel T.E."/>
            <person name="de Oliveira Mendes T.A."/>
            <person name="Urmenyi T.P."/>
            <person name="de Souza W."/>
            <person name="Schenkman S."/>
            <person name="de Vasconcelos A.T."/>
        </authorList>
    </citation>
    <scope>NUCLEOTIDE SEQUENCE [LARGE SCALE GENOMIC DNA]</scope>
</reference>
<evidence type="ECO:0000256" key="1">
    <source>
        <dbReference type="ARBA" id="ARBA00004651"/>
    </source>
</evidence>
<comment type="subcellular location">
    <subcellularLocation>
        <location evidence="1">Cell membrane</location>
        <topology evidence="1">Multi-pass membrane protein</topology>
    </subcellularLocation>
</comment>
<protein>
    <submittedName>
        <fullName evidence="10">Amino acid permease/transporter</fullName>
    </submittedName>
</protein>
<evidence type="ECO:0000256" key="3">
    <source>
        <dbReference type="ARBA" id="ARBA00022475"/>
    </source>
</evidence>
<evidence type="ECO:0000256" key="6">
    <source>
        <dbReference type="ARBA" id="ARBA00023136"/>
    </source>
</evidence>
<feature type="transmembrane region" description="Helical" evidence="8">
    <location>
        <begin position="436"/>
        <end position="455"/>
    </location>
</feature>
<comment type="caution">
    <text evidence="10">The sequence shown here is derived from an EMBL/GenBank/DDBJ whole genome shotgun (WGS) entry which is preliminary data.</text>
</comment>
<dbReference type="EMBL" id="ATMH01005985">
    <property type="protein sequence ID" value="EPY26974.1"/>
    <property type="molecule type" value="Genomic_DNA"/>
</dbReference>
<keyword evidence="3" id="KW-1003">Cell membrane</keyword>
<accession>S9UE15</accession>
<proteinExistence type="inferred from homology"/>
<evidence type="ECO:0000313" key="11">
    <source>
        <dbReference type="EMBL" id="EPY30736.1"/>
    </source>
</evidence>
<dbReference type="InterPro" id="IPR002293">
    <property type="entry name" value="AA/rel_permease1"/>
</dbReference>
<organism evidence="10 12">
    <name type="scientific">Strigomonas culicis</name>
    <dbReference type="NCBI Taxonomy" id="28005"/>
    <lineage>
        <taxon>Eukaryota</taxon>
        <taxon>Discoba</taxon>
        <taxon>Euglenozoa</taxon>
        <taxon>Kinetoplastea</taxon>
        <taxon>Metakinetoplastina</taxon>
        <taxon>Trypanosomatida</taxon>
        <taxon>Trypanosomatidae</taxon>
        <taxon>Strigomonadinae</taxon>
        <taxon>Strigomonas</taxon>
    </lineage>
</organism>
<dbReference type="PANTHER" id="PTHR45826">
    <property type="entry name" value="POLYAMINE TRANSPORTER PUT1"/>
    <property type="match status" value="1"/>
</dbReference>
<feature type="transmembrane region" description="Helical" evidence="8">
    <location>
        <begin position="128"/>
        <end position="147"/>
    </location>
</feature>
<feature type="transmembrane region" description="Helical" evidence="8">
    <location>
        <begin position="314"/>
        <end position="336"/>
    </location>
</feature>
<evidence type="ECO:0000256" key="4">
    <source>
        <dbReference type="ARBA" id="ARBA00022692"/>
    </source>
</evidence>
<feature type="transmembrane region" description="Helical" evidence="8">
    <location>
        <begin position="461"/>
        <end position="479"/>
    </location>
</feature>